<keyword evidence="2" id="KW-1185">Reference proteome</keyword>
<sequence>MGILIFLLKNIDKLLAGLVILIAQASATPQMKMEPVICNGWRNKT</sequence>
<evidence type="ECO:0000313" key="2">
    <source>
        <dbReference type="Proteomes" id="UP000339690"/>
    </source>
</evidence>
<dbReference type="EMBL" id="CP045915">
    <property type="protein sequence ID" value="QGH35932.1"/>
    <property type="molecule type" value="Genomic_DNA"/>
</dbReference>
<accession>A0A5Q2TP98</accession>
<evidence type="ECO:0000313" key="1">
    <source>
        <dbReference type="EMBL" id="QGH35932.1"/>
    </source>
</evidence>
<proteinExistence type="predicted"/>
<gene>
    <name evidence="1" type="ORF">GI584_18575</name>
</gene>
<dbReference type="KEGG" id="grc:GI584_18575"/>
<name>A0A5Q2TP98_9BACI</name>
<protein>
    <submittedName>
        <fullName evidence="1">Uncharacterized protein</fullName>
    </submittedName>
</protein>
<reference evidence="1 2" key="1">
    <citation type="submission" date="2019-11" db="EMBL/GenBank/DDBJ databases">
        <title>Gracilibacillus salitolerans sp. nov., a moderate halophile isolated from a saline soil in northwest China.</title>
        <authorList>
            <person name="Gan L."/>
        </authorList>
    </citation>
    <scope>NUCLEOTIDE SEQUENCE [LARGE SCALE GENOMIC DNA]</scope>
    <source>
        <strain evidence="1 2">SCU50</strain>
    </source>
</reference>
<organism evidence="1 2">
    <name type="scientific">Gracilibacillus salitolerans</name>
    <dbReference type="NCBI Taxonomy" id="2663022"/>
    <lineage>
        <taxon>Bacteria</taxon>
        <taxon>Bacillati</taxon>
        <taxon>Bacillota</taxon>
        <taxon>Bacilli</taxon>
        <taxon>Bacillales</taxon>
        <taxon>Bacillaceae</taxon>
        <taxon>Gracilibacillus</taxon>
    </lineage>
</organism>
<dbReference type="Proteomes" id="UP000339690">
    <property type="component" value="Chromosome"/>
</dbReference>
<dbReference type="AlphaFoldDB" id="A0A5Q2TP98"/>